<dbReference type="Proteomes" id="UP000886476">
    <property type="component" value="Unassembled WGS sequence"/>
</dbReference>
<dbReference type="InterPro" id="IPR036866">
    <property type="entry name" value="RibonucZ/Hydroxyglut_hydro"/>
</dbReference>
<dbReference type="SMART" id="SM00849">
    <property type="entry name" value="Lactamase_B"/>
    <property type="match status" value="1"/>
</dbReference>
<dbReference type="Gene3D" id="3.60.15.10">
    <property type="entry name" value="Ribonuclease Z/Hydroxyacylglutathione hydrolase-like"/>
    <property type="match status" value="1"/>
</dbReference>
<feature type="chain" id="PRO_5047347531" evidence="1">
    <location>
        <begin position="21"/>
        <end position="295"/>
    </location>
</feature>
<dbReference type="PANTHER" id="PTHR42951:SF17">
    <property type="entry name" value="METALLO-BETA-LACTAMASE DOMAIN-CONTAINING PROTEIN"/>
    <property type="match status" value="1"/>
</dbReference>
<name>A0ABX2CE63_9BRAD</name>
<dbReference type="InterPro" id="IPR001279">
    <property type="entry name" value="Metallo-B-lactamas"/>
</dbReference>
<dbReference type="InterPro" id="IPR050855">
    <property type="entry name" value="NDM-1-like"/>
</dbReference>
<protein>
    <submittedName>
        <fullName evidence="3">Subclass B3 metallo-beta-lactamase</fullName>
    </submittedName>
</protein>
<dbReference type="NCBIfam" id="NF033105">
    <property type="entry name" value="bla_subclass_B3"/>
    <property type="match status" value="1"/>
</dbReference>
<evidence type="ECO:0000259" key="2">
    <source>
        <dbReference type="SMART" id="SM00849"/>
    </source>
</evidence>
<evidence type="ECO:0000313" key="4">
    <source>
        <dbReference type="Proteomes" id="UP000886476"/>
    </source>
</evidence>
<keyword evidence="4" id="KW-1185">Reference proteome</keyword>
<organism evidence="3 4">
    <name type="scientific">Bradyrhizobium aeschynomenes</name>
    <dbReference type="NCBI Taxonomy" id="2734909"/>
    <lineage>
        <taxon>Bacteria</taxon>
        <taxon>Pseudomonadati</taxon>
        <taxon>Pseudomonadota</taxon>
        <taxon>Alphaproteobacteria</taxon>
        <taxon>Hyphomicrobiales</taxon>
        <taxon>Nitrobacteraceae</taxon>
        <taxon>Bradyrhizobium</taxon>
    </lineage>
</organism>
<dbReference type="Pfam" id="PF00753">
    <property type="entry name" value="Lactamase_B"/>
    <property type="match status" value="1"/>
</dbReference>
<proteinExistence type="predicted"/>
<evidence type="ECO:0000256" key="1">
    <source>
        <dbReference type="SAM" id="SignalP"/>
    </source>
</evidence>
<accession>A0ABX2CE63</accession>
<dbReference type="EMBL" id="JABFDN010000003">
    <property type="protein sequence ID" value="NPU65559.1"/>
    <property type="molecule type" value="Genomic_DNA"/>
</dbReference>
<gene>
    <name evidence="3" type="primary">bla</name>
    <name evidence="3" type="ORF">HL667_11190</name>
</gene>
<dbReference type="SUPFAM" id="SSF56281">
    <property type="entry name" value="Metallo-hydrolase/oxidoreductase"/>
    <property type="match status" value="1"/>
</dbReference>
<dbReference type="RefSeq" id="WP_172110656.1">
    <property type="nucleotide sequence ID" value="NZ_JABFDN010000003.1"/>
</dbReference>
<comment type="caution">
    <text evidence="3">The sequence shown here is derived from an EMBL/GenBank/DDBJ whole genome shotgun (WGS) entry which is preliminary data.</text>
</comment>
<dbReference type="PANTHER" id="PTHR42951">
    <property type="entry name" value="METALLO-BETA-LACTAMASE DOMAIN-CONTAINING"/>
    <property type="match status" value="1"/>
</dbReference>
<keyword evidence="1" id="KW-0732">Signal</keyword>
<reference evidence="3" key="1">
    <citation type="submission" date="2020-05" db="EMBL/GenBank/DDBJ databases">
        <title>Nod-independent and nitrogen-fixing Bradyrhizobium aeschynomene sp. nov. isolated from nodules of Aeschynomene indica.</title>
        <authorList>
            <person name="Zhang Z."/>
        </authorList>
    </citation>
    <scope>NUCLEOTIDE SEQUENCE</scope>
    <source>
        <strain evidence="3">83012</strain>
    </source>
</reference>
<feature type="domain" description="Metallo-beta-lactamase" evidence="2">
    <location>
        <begin position="54"/>
        <end position="259"/>
    </location>
</feature>
<dbReference type="NCBIfam" id="NF012229">
    <property type="entry name" value="bla_class_B_core"/>
    <property type="match status" value="1"/>
</dbReference>
<evidence type="ECO:0000313" key="3">
    <source>
        <dbReference type="EMBL" id="NPU65559.1"/>
    </source>
</evidence>
<feature type="signal peptide" evidence="1">
    <location>
        <begin position="1"/>
        <end position="20"/>
    </location>
</feature>
<sequence>MKRMMLLSAALSLVAGSAAAQSLPDLMKQMIAAWNKPTEPFRVIDNIYYVGTNGLASYLIATPQGHILIDTVMPESTAQIESSIGKLGFKVADIKYIINTHAHIDHTGGLAQIKQETGAQMVAGAKDVPLLEGGFYPGREEEKHLNFPPVKVDRAVREGDTVVLGGVTLTAHETPGHSPGCTSWTTSVKDGDATRSVIFFCSATVALNQLVGRPTYPGIVDDYKKTYAWAKTVHPDIMLAPHPEMYGMADKRAKIVAGEPSPFVRPGEFNAYLDRLETQFNEGLAKQTAALQSSK</sequence>